<evidence type="ECO:0000313" key="2">
    <source>
        <dbReference type="Proteomes" id="UP000005446"/>
    </source>
</evidence>
<name>H0EUJ5_GLAL7</name>
<gene>
    <name evidence="1" type="ORF">M7I_6430</name>
</gene>
<accession>H0EUJ5</accession>
<dbReference type="AlphaFoldDB" id="H0EUJ5"/>
<reference evidence="1 2" key="1">
    <citation type="journal article" date="2012" name="Eukaryot. Cell">
        <title>Genome sequence of the fungus Glarea lozoyensis: the first genome sequence of a species from the Helotiaceae family.</title>
        <authorList>
            <person name="Youssar L."/>
            <person name="Gruening B.A."/>
            <person name="Erxleben A."/>
            <person name="Guenther S."/>
            <person name="Huettel W."/>
        </authorList>
    </citation>
    <scope>NUCLEOTIDE SEQUENCE [LARGE SCALE GENOMIC DNA]</scope>
    <source>
        <strain evidence="2">ATCC 74030 / MF5533</strain>
    </source>
</reference>
<dbReference type="Proteomes" id="UP000005446">
    <property type="component" value="Unassembled WGS sequence"/>
</dbReference>
<sequence length="48" mass="5734">MSDIKYRGRNDYHDSTCDNPVFLGLRNRNVINVAVPTLYKNQKRYREC</sequence>
<comment type="caution">
    <text evidence="1">The sequence shown here is derived from an EMBL/GenBank/DDBJ whole genome shotgun (WGS) entry which is preliminary data.</text>
</comment>
<dbReference type="InParanoid" id="H0EUJ5"/>
<keyword evidence="2" id="KW-1185">Reference proteome</keyword>
<organism evidence="1 2">
    <name type="scientific">Glarea lozoyensis (strain ATCC 74030 / MF5533)</name>
    <dbReference type="NCBI Taxonomy" id="1104152"/>
    <lineage>
        <taxon>Eukaryota</taxon>
        <taxon>Fungi</taxon>
        <taxon>Dikarya</taxon>
        <taxon>Ascomycota</taxon>
        <taxon>Pezizomycotina</taxon>
        <taxon>Leotiomycetes</taxon>
        <taxon>Helotiales</taxon>
        <taxon>Helotiaceae</taxon>
        <taxon>Glarea</taxon>
    </lineage>
</organism>
<dbReference type="EMBL" id="AGUE01000177">
    <property type="protein sequence ID" value="EHK97771.1"/>
    <property type="molecule type" value="Genomic_DNA"/>
</dbReference>
<proteinExistence type="predicted"/>
<protein>
    <submittedName>
        <fullName evidence="1">Uncharacterized protein</fullName>
    </submittedName>
</protein>
<dbReference type="HOGENOM" id="CLU_3160088_0_0_1"/>
<evidence type="ECO:0000313" key="1">
    <source>
        <dbReference type="EMBL" id="EHK97771.1"/>
    </source>
</evidence>